<dbReference type="Pfam" id="PF08877">
    <property type="entry name" value="MepB-like"/>
    <property type="match status" value="1"/>
</dbReference>
<comment type="caution">
    <text evidence="1">The sequence shown here is derived from an EMBL/GenBank/DDBJ whole genome shotgun (WGS) entry which is preliminary data.</text>
</comment>
<dbReference type="Gene3D" id="3.40.1350.140">
    <property type="entry name" value="MepB-like"/>
    <property type="match status" value="1"/>
</dbReference>
<gene>
    <name evidence="1" type="ORF">R3P96_13490</name>
</gene>
<dbReference type="EMBL" id="JAWLJX010000003">
    <property type="protein sequence ID" value="MDV6262355.1"/>
    <property type="molecule type" value="Genomic_DNA"/>
</dbReference>
<organism evidence="1 2">
    <name type="scientific">Rhodococcoides yunnanense</name>
    <dbReference type="NCBI Taxonomy" id="278209"/>
    <lineage>
        <taxon>Bacteria</taxon>
        <taxon>Bacillati</taxon>
        <taxon>Actinomycetota</taxon>
        <taxon>Actinomycetes</taxon>
        <taxon>Mycobacteriales</taxon>
        <taxon>Nocardiaceae</taxon>
        <taxon>Rhodococcoides</taxon>
    </lineage>
</organism>
<sequence>MRTARVTPRKPGLFLAFWRRGADGTTEPFRSTDQDGLLVLIDTDGHRAGFRFTAEQLDRLGITASPAHPGKRGFRVYPTWCTGLNPQARRTQQQHAEAFFEV</sequence>
<keyword evidence="2" id="KW-1185">Reference proteome</keyword>
<reference evidence="1 2" key="1">
    <citation type="submission" date="2023-10" db="EMBL/GenBank/DDBJ databases">
        <title>Development of a sustainable strategy for remediation of hydrocarbon-contaminated territories based on the waste exchange concept.</title>
        <authorList>
            <person name="Krivoruchko A."/>
        </authorList>
    </citation>
    <scope>NUCLEOTIDE SEQUENCE [LARGE SCALE GENOMIC DNA]</scope>
    <source>
        <strain evidence="1 2">IEGM 1323</strain>
    </source>
</reference>
<evidence type="ECO:0000313" key="1">
    <source>
        <dbReference type="EMBL" id="MDV6262355.1"/>
    </source>
</evidence>
<dbReference type="RefSeq" id="WP_317564752.1">
    <property type="nucleotide sequence ID" value="NZ_JAWLJX010000003.1"/>
</dbReference>
<proteinExistence type="predicted"/>
<name>A0ABU4BDR8_9NOCA</name>
<dbReference type="InterPro" id="IPR038231">
    <property type="entry name" value="MepB-like_sf"/>
</dbReference>
<dbReference type="InterPro" id="IPR011235">
    <property type="entry name" value="MepB-like"/>
</dbReference>
<dbReference type="Proteomes" id="UP001185755">
    <property type="component" value="Unassembled WGS sequence"/>
</dbReference>
<evidence type="ECO:0000313" key="2">
    <source>
        <dbReference type="Proteomes" id="UP001185755"/>
    </source>
</evidence>
<protein>
    <submittedName>
        <fullName evidence="1">MepB family protein</fullName>
    </submittedName>
</protein>
<accession>A0ABU4BDR8</accession>